<protein>
    <submittedName>
        <fullName evidence="1">Uncharacterized protein</fullName>
    </submittedName>
</protein>
<reference evidence="1 2" key="1">
    <citation type="journal article" date="2017" name="Environ. Microbiol. Rep.">
        <title>Genetic diversity of marine anaerobic ammonium-oxidizing bacteria as revealed by genomic and proteomic analyses of 'Candidatus Scalindua japonica'.</title>
        <authorList>
            <person name="Oshiki M."/>
            <person name="Mizuto K."/>
            <person name="Kimura Z."/>
            <person name="Kindaichi T."/>
            <person name="Satoh H."/>
            <person name="Okabe S."/>
        </authorList>
    </citation>
    <scope>NUCLEOTIDE SEQUENCE [LARGE SCALE GENOMIC DNA]</scope>
    <source>
        <strain evidence="2">husup-a2</strain>
    </source>
</reference>
<evidence type="ECO:0000313" key="2">
    <source>
        <dbReference type="Proteomes" id="UP000218542"/>
    </source>
</evidence>
<comment type="caution">
    <text evidence="1">The sequence shown here is derived from an EMBL/GenBank/DDBJ whole genome shotgun (WGS) entry which is preliminary data.</text>
</comment>
<dbReference type="Proteomes" id="UP000218542">
    <property type="component" value="Unassembled WGS sequence"/>
</dbReference>
<gene>
    <name evidence="1" type="ORF">SCALIN_C27_0131</name>
</gene>
<keyword evidence="2" id="KW-1185">Reference proteome</keyword>
<dbReference type="AlphaFoldDB" id="A0A286U0U8"/>
<evidence type="ECO:0000313" key="1">
    <source>
        <dbReference type="EMBL" id="GAX61736.1"/>
    </source>
</evidence>
<dbReference type="EMBL" id="BAOS01000027">
    <property type="protein sequence ID" value="GAX61736.1"/>
    <property type="molecule type" value="Genomic_DNA"/>
</dbReference>
<sequence>MKKENRISALDRVARFVMLCLFFMRPLRAIGFSGLLLCMVAFIESPLAVPVQAAVPEYTIEDLGEWDNVISGPLLNNEGVVIFSGSINGIEGYYILRNGKVTPCNLPEQFYLKKYSGDGRIIVYDPGISNSIVVDDYGRSTVQMPVDDFYIRPTPIELNEAGQVLAETHTTQDFVVVDSDGSSHVVKYSYMKDAGYYYQNEADFDKSVTDFNKPFMCITYDNTLLDFNDAGQVFGVEYKCIQYFRKNHRPSPFQFSLMHFWVWDREKGFCNLDLGEYVDGFVFRNYFYTRRLDYFTSNGSILLPLFPPQNRHNSSHILYDIQSGRISKIKPTVLTQPQLSKMGLVSAEPEFHTDFHCANDKGVILGTLNLNNTPAILGEAFPFCIPVVYLAGQERPRPLQELITDDRGWQLWSALDINDHGQILGSGILDGKLHLYLLNPTDARKPEYKSPPFLALEAAVTRASPSPVCL</sequence>
<name>A0A286U0U8_9BACT</name>
<accession>A0A286U0U8</accession>
<proteinExistence type="predicted"/>
<organism evidence="1 2">
    <name type="scientific">Candidatus Scalindua japonica</name>
    <dbReference type="NCBI Taxonomy" id="1284222"/>
    <lineage>
        <taxon>Bacteria</taxon>
        <taxon>Pseudomonadati</taxon>
        <taxon>Planctomycetota</taxon>
        <taxon>Candidatus Brocadiia</taxon>
        <taxon>Candidatus Brocadiales</taxon>
        <taxon>Candidatus Scalinduaceae</taxon>
        <taxon>Candidatus Scalindua</taxon>
    </lineage>
</organism>